<dbReference type="RefSeq" id="WP_199567696.1">
    <property type="nucleotide sequence ID" value="NZ_JAENBP010000003.1"/>
</dbReference>
<comment type="similarity">
    <text evidence="1">Belongs to the enoyl-CoA hydratase/isomerase family.</text>
</comment>
<dbReference type="EMBL" id="JAENBP010000003">
    <property type="protein sequence ID" value="MBJ8349774.1"/>
    <property type="molecule type" value="Genomic_DNA"/>
</dbReference>
<dbReference type="PANTHER" id="PTHR42964">
    <property type="entry name" value="ENOYL-COA HYDRATASE"/>
    <property type="match status" value="1"/>
</dbReference>
<dbReference type="AlphaFoldDB" id="A0A934PA60"/>
<dbReference type="NCBIfam" id="NF005575">
    <property type="entry name" value="PRK07260.1"/>
    <property type="match status" value="1"/>
</dbReference>
<comment type="caution">
    <text evidence="2">The sequence shown here is derived from an EMBL/GenBank/DDBJ whole genome shotgun (WGS) entry which is preliminary data.</text>
</comment>
<dbReference type="InterPro" id="IPR051683">
    <property type="entry name" value="Enoyl-CoA_Hydratase/Isomerase"/>
</dbReference>
<organism evidence="2 3">
    <name type="scientific">Streptococcus zalophi</name>
    <dbReference type="NCBI Taxonomy" id="640031"/>
    <lineage>
        <taxon>Bacteria</taxon>
        <taxon>Bacillati</taxon>
        <taxon>Bacillota</taxon>
        <taxon>Bacilli</taxon>
        <taxon>Lactobacillales</taxon>
        <taxon>Streptococcaceae</taxon>
        <taxon>Streptococcus</taxon>
    </lineage>
</organism>
<dbReference type="Gene3D" id="1.10.12.10">
    <property type="entry name" value="Lyase 2-enoyl-coa Hydratase, Chain A, domain 2"/>
    <property type="match status" value="1"/>
</dbReference>
<proteinExistence type="inferred from homology"/>
<keyword evidence="2" id="KW-0456">Lyase</keyword>
<keyword evidence="3" id="KW-1185">Reference proteome</keyword>
<dbReference type="Proteomes" id="UP000644875">
    <property type="component" value="Unassembled WGS sequence"/>
</dbReference>
<evidence type="ECO:0000313" key="3">
    <source>
        <dbReference type="Proteomes" id="UP000644875"/>
    </source>
</evidence>
<dbReference type="EC" id="4.2.1.17" evidence="2"/>
<evidence type="ECO:0000256" key="1">
    <source>
        <dbReference type="ARBA" id="ARBA00005254"/>
    </source>
</evidence>
<sequence length="263" mass="29351">MSYQTIIFERKDDIAQLTFNRPEVSNGFNVLMCEEILDAIETVKQDKSLKILVIKGNGKVFSVGGDLDEMQRAVSEDDISSLVRIAELVQDISFAIKKLPKPVILCANGPVAGAAFNIALAVDFCIATTKTKFIQAFVNVGLAPDAGGLYLLVRSLGINRATHLVMTGEAVSAEKAEKYGFVYKMCTEEELDKVLNQLLKRLKRGSFNSYGAMKSLLWESYFSDWDSYADLELTLQKSLAFREDFKEGVRAYGERRRPKFTGE</sequence>
<accession>A0A934PA60</accession>
<reference evidence="2 3" key="1">
    <citation type="journal article" date="2021" name="Int. J. Syst. Evol. Microbiol.">
        <title>Streptococcus vicugnae sp. nov., isolated from faeces of alpacas (Vicugna pacos) and cattle (Bos taurus), Streptococcus zalophi sp. nov., and Streptococcus pacificus sp. nov., isolated from respiratory tract of California sea lions (Zalophus californianus).</title>
        <authorList>
            <person name="Volokhov D.V."/>
            <person name="Zagorodnyaya T.A."/>
            <person name="Shen Z."/>
            <person name="Blom J."/>
            <person name="Furtak V.A."/>
            <person name="Eisenberg T."/>
            <person name="Fan P."/>
            <person name="Jeong K.C."/>
            <person name="Gao Y."/>
            <person name="Zhang S."/>
            <person name="Amselle M."/>
        </authorList>
    </citation>
    <scope>NUCLEOTIDE SEQUENCE [LARGE SCALE GENOMIC DNA]</scope>
    <source>
        <strain evidence="3">CSL7508-lung</strain>
    </source>
</reference>
<evidence type="ECO:0000313" key="2">
    <source>
        <dbReference type="EMBL" id="MBJ8349774.1"/>
    </source>
</evidence>
<name>A0A934PA60_9STRE</name>
<dbReference type="InterPro" id="IPR029045">
    <property type="entry name" value="ClpP/crotonase-like_dom_sf"/>
</dbReference>
<dbReference type="SUPFAM" id="SSF52096">
    <property type="entry name" value="ClpP/crotonase"/>
    <property type="match status" value="1"/>
</dbReference>
<dbReference type="InterPro" id="IPR001753">
    <property type="entry name" value="Enoyl-CoA_hydra/iso"/>
</dbReference>
<protein>
    <submittedName>
        <fullName evidence="2">Enoyl-CoA hydratase</fullName>
        <ecNumber evidence="2">4.2.1.17</ecNumber>
    </submittedName>
</protein>
<dbReference type="InterPro" id="IPR014748">
    <property type="entry name" value="Enoyl-CoA_hydra_C"/>
</dbReference>
<dbReference type="CDD" id="cd06558">
    <property type="entry name" value="crotonase-like"/>
    <property type="match status" value="1"/>
</dbReference>
<gene>
    <name evidence="2" type="ORF">JHK64_03880</name>
</gene>
<dbReference type="PANTHER" id="PTHR42964:SF1">
    <property type="entry name" value="POLYKETIDE BIOSYNTHESIS ENOYL-COA HYDRATASE PKSH-RELATED"/>
    <property type="match status" value="1"/>
</dbReference>
<dbReference type="Pfam" id="PF00378">
    <property type="entry name" value="ECH_1"/>
    <property type="match status" value="1"/>
</dbReference>
<dbReference type="GO" id="GO:0004300">
    <property type="term" value="F:enoyl-CoA hydratase activity"/>
    <property type="evidence" value="ECO:0007669"/>
    <property type="project" value="UniProtKB-EC"/>
</dbReference>
<dbReference type="Gene3D" id="3.90.226.10">
    <property type="entry name" value="2-enoyl-CoA Hydratase, Chain A, domain 1"/>
    <property type="match status" value="1"/>
</dbReference>